<evidence type="ECO:0000259" key="1">
    <source>
        <dbReference type="PROSITE" id="PS50280"/>
    </source>
</evidence>
<evidence type="ECO:0000313" key="3">
    <source>
        <dbReference type="Proteomes" id="UP000053259"/>
    </source>
</evidence>
<dbReference type="EMBL" id="KN847529">
    <property type="protein sequence ID" value="KIW09559.1"/>
    <property type="molecule type" value="Genomic_DNA"/>
</dbReference>
<proteinExistence type="predicted"/>
<sequence>MASTTFPASDLYALQETPSSGRGVFATQALRANTVLFKTDLLPAYVVYREYKREVCAHCFAYDSSRAHKLKVSETGHSFCSKDCLRTWKAEAGSVGLQAWAALETFIRGGKTGRSSGPMDGNVYDTLPDEGATRPSADEIRIAWEQAERTAEAIRKARDGSKQKVHRKALQSTLSLQMYPDTLTFLLSGVLTISRQAESQDWQSILDLVADETPYASPQDLAKNVRSYLHLLCVLPTELLPHVTGANCLTLVSRDSHNSFGIRSLDDNGSEMFGFGVWPTASYFNHSCEPSVAKRRVGRAWEFWTAHDVEAGEELCISYMGGDEQDLNLVERRRRSEEIWGFLCACSKCMCEEEELEEATVGSDGSRC</sequence>
<dbReference type="InterPro" id="IPR001214">
    <property type="entry name" value="SET_dom"/>
</dbReference>
<accession>A0A0D2BDU6</accession>
<dbReference type="Gene3D" id="2.170.270.10">
    <property type="entry name" value="SET domain"/>
    <property type="match status" value="1"/>
</dbReference>
<keyword evidence="3" id="KW-1185">Reference proteome</keyword>
<dbReference type="PROSITE" id="PS50280">
    <property type="entry name" value="SET"/>
    <property type="match status" value="1"/>
</dbReference>
<reference evidence="2 3" key="1">
    <citation type="submission" date="2015-01" db="EMBL/GenBank/DDBJ databases">
        <title>The Genome Sequence of Ochroconis gallopava CBS43764.</title>
        <authorList>
            <consortium name="The Broad Institute Genomics Platform"/>
            <person name="Cuomo C."/>
            <person name="de Hoog S."/>
            <person name="Gorbushina A."/>
            <person name="Stielow B."/>
            <person name="Teixiera M."/>
            <person name="Abouelleil A."/>
            <person name="Chapman S.B."/>
            <person name="Priest M."/>
            <person name="Young S.K."/>
            <person name="Wortman J."/>
            <person name="Nusbaum C."/>
            <person name="Birren B."/>
        </authorList>
    </citation>
    <scope>NUCLEOTIDE SEQUENCE [LARGE SCALE GENOMIC DNA]</scope>
    <source>
        <strain evidence="2 3">CBS 43764</strain>
    </source>
</reference>
<dbReference type="FunCoup" id="A0A0D2BDU6">
    <property type="interactions" value="64"/>
</dbReference>
<feature type="domain" description="SET" evidence="1">
    <location>
        <begin position="9"/>
        <end position="320"/>
    </location>
</feature>
<gene>
    <name evidence="2" type="ORF">PV09_00432</name>
</gene>
<dbReference type="GeneID" id="27308405"/>
<dbReference type="PANTHER" id="PTHR12197">
    <property type="entry name" value="HISTONE-LYSINE N-METHYLTRANSFERASE SMYD"/>
    <property type="match status" value="1"/>
</dbReference>
<dbReference type="RefSeq" id="XP_016219428.1">
    <property type="nucleotide sequence ID" value="XM_016353171.1"/>
</dbReference>
<dbReference type="PANTHER" id="PTHR12197:SF294">
    <property type="entry name" value="POTENTIAL PROTEIN LYSINE METHYLTRANSFERASE SET6"/>
    <property type="match status" value="1"/>
</dbReference>
<evidence type="ECO:0000313" key="2">
    <source>
        <dbReference type="EMBL" id="KIW09559.1"/>
    </source>
</evidence>
<dbReference type="InterPro" id="IPR050869">
    <property type="entry name" value="H3K4_H4K5_MeTrfase"/>
</dbReference>
<dbReference type="InterPro" id="IPR046341">
    <property type="entry name" value="SET_dom_sf"/>
</dbReference>
<dbReference type="Pfam" id="PF00856">
    <property type="entry name" value="SET"/>
    <property type="match status" value="1"/>
</dbReference>
<dbReference type="SUPFAM" id="SSF82199">
    <property type="entry name" value="SET domain"/>
    <property type="match status" value="1"/>
</dbReference>
<name>A0A0D2BDU6_9PEZI</name>
<organism evidence="2 3">
    <name type="scientific">Verruconis gallopava</name>
    <dbReference type="NCBI Taxonomy" id="253628"/>
    <lineage>
        <taxon>Eukaryota</taxon>
        <taxon>Fungi</taxon>
        <taxon>Dikarya</taxon>
        <taxon>Ascomycota</taxon>
        <taxon>Pezizomycotina</taxon>
        <taxon>Dothideomycetes</taxon>
        <taxon>Pleosporomycetidae</taxon>
        <taxon>Venturiales</taxon>
        <taxon>Sympoventuriaceae</taxon>
        <taxon>Verruconis</taxon>
    </lineage>
</organism>
<protein>
    <recommendedName>
        <fullName evidence="1">SET domain-containing protein</fullName>
    </recommendedName>
</protein>
<dbReference type="OrthoDB" id="1028014at2759"/>
<dbReference type="VEuPathDB" id="FungiDB:PV09_00432"/>
<dbReference type="CDD" id="cd20071">
    <property type="entry name" value="SET_SMYD"/>
    <property type="match status" value="1"/>
</dbReference>
<dbReference type="AlphaFoldDB" id="A0A0D2BDU6"/>
<dbReference type="Proteomes" id="UP000053259">
    <property type="component" value="Unassembled WGS sequence"/>
</dbReference>
<dbReference type="STRING" id="253628.A0A0D2BDU6"/>
<dbReference type="HOGENOM" id="CLU_038964_1_0_1"/>
<dbReference type="GO" id="GO:0005634">
    <property type="term" value="C:nucleus"/>
    <property type="evidence" value="ECO:0007669"/>
    <property type="project" value="TreeGrafter"/>
</dbReference>
<dbReference type="InParanoid" id="A0A0D2BDU6"/>